<dbReference type="InterPro" id="IPR009057">
    <property type="entry name" value="Homeodomain-like_sf"/>
</dbReference>
<dbReference type="RefSeq" id="WP_289963560.1">
    <property type="nucleotide sequence ID" value="NZ_JAUEOZ010000002.1"/>
</dbReference>
<dbReference type="EMBL" id="JAUEOZ010000002">
    <property type="protein sequence ID" value="MDN2483488.1"/>
    <property type="molecule type" value="Genomic_DNA"/>
</dbReference>
<dbReference type="PROSITE" id="PS00041">
    <property type="entry name" value="HTH_ARAC_FAMILY_1"/>
    <property type="match status" value="1"/>
</dbReference>
<dbReference type="Pfam" id="PF06445">
    <property type="entry name" value="GyrI-like"/>
    <property type="match status" value="1"/>
</dbReference>
<dbReference type="PROSITE" id="PS01124">
    <property type="entry name" value="HTH_ARAC_FAMILY_2"/>
    <property type="match status" value="1"/>
</dbReference>
<sequence length="305" mass="34997">MTKSDRAVHTVETGQERIERVLSYIHNNISESISLEDIAKYSCWSRWQLQRVFQNQTGISVATYVRELKLSAAAERMLDTSDKLIDIAFDLGFNSEISFSRAFKQMFNLSPRAYRKAGVRTGLRKPLQYHSVKFKYGQQGSALADVRIETSNGFTVVGIQQQVNGLFSQQPDFNQRVPETWQRLAEKIDLSQHEHIGVFDLSCADDLQTTFTYWAAIPYQDYTKVDCPDGMEVLAIPAQTYVVVNHKGSIETLSSSLEWVLIHWLPNSGYRAIDGFELEHYPADYQVEEPESTSTMEYWIPIERE</sequence>
<dbReference type="SUPFAM" id="SSF46689">
    <property type="entry name" value="Homeodomain-like"/>
    <property type="match status" value="2"/>
</dbReference>
<keyword evidence="1" id="KW-0805">Transcription regulation</keyword>
<dbReference type="InterPro" id="IPR018060">
    <property type="entry name" value="HTH_AraC"/>
</dbReference>
<dbReference type="Pfam" id="PF12833">
    <property type="entry name" value="HTH_18"/>
    <property type="match status" value="1"/>
</dbReference>
<organism evidence="5 6">
    <name type="scientific">Vibrio agarivorans</name>
    <dbReference type="NCBI Taxonomy" id="153622"/>
    <lineage>
        <taxon>Bacteria</taxon>
        <taxon>Pseudomonadati</taxon>
        <taxon>Pseudomonadota</taxon>
        <taxon>Gammaproteobacteria</taxon>
        <taxon>Vibrionales</taxon>
        <taxon>Vibrionaceae</taxon>
        <taxon>Vibrio</taxon>
    </lineage>
</organism>
<gene>
    <name evidence="5" type="ORF">QWJ08_19265</name>
</gene>
<dbReference type="Gene3D" id="3.20.80.10">
    <property type="entry name" value="Regulatory factor, effector binding domain"/>
    <property type="match status" value="1"/>
</dbReference>
<name>A0ABT7Y606_9VIBR</name>
<protein>
    <submittedName>
        <fullName evidence="5">AraC family transcriptional regulator</fullName>
    </submittedName>
</protein>
<dbReference type="Gene3D" id="1.10.10.60">
    <property type="entry name" value="Homeodomain-like"/>
    <property type="match status" value="2"/>
</dbReference>
<dbReference type="SUPFAM" id="SSF55136">
    <property type="entry name" value="Probable bacterial effector-binding domain"/>
    <property type="match status" value="1"/>
</dbReference>
<dbReference type="InterPro" id="IPR029442">
    <property type="entry name" value="GyrI-like"/>
</dbReference>
<feature type="domain" description="HTH araC/xylS-type" evidence="4">
    <location>
        <begin position="19"/>
        <end position="117"/>
    </location>
</feature>
<dbReference type="PANTHER" id="PTHR47504:SF5">
    <property type="entry name" value="RIGHT ORIGIN-BINDING PROTEIN"/>
    <property type="match status" value="1"/>
</dbReference>
<dbReference type="InterPro" id="IPR050959">
    <property type="entry name" value="MarA-like"/>
</dbReference>
<keyword evidence="3" id="KW-0804">Transcription</keyword>
<evidence type="ECO:0000313" key="6">
    <source>
        <dbReference type="Proteomes" id="UP001169719"/>
    </source>
</evidence>
<dbReference type="PANTHER" id="PTHR47504">
    <property type="entry name" value="RIGHT ORIGIN-BINDING PROTEIN"/>
    <property type="match status" value="1"/>
</dbReference>
<dbReference type="InterPro" id="IPR018062">
    <property type="entry name" value="HTH_AraC-typ_CS"/>
</dbReference>
<keyword evidence="6" id="KW-1185">Reference proteome</keyword>
<dbReference type="PRINTS" id="PR00032">
    <property type="entry name" value="HTHARAC"/>
</dbReference>
<evidence type="ECO:0000256" key="3">
    <source>
        <dbReference type="ARBA" id="ARBA00023163"/>
    </source>
</evidence>
<dbReference type="SMART" id="SM00871">
    <property type="entry name" value="AraC_E_bind"/>
    <property type="match status" value="1"/>
</dbReference>
<evidence type="ECO:0000256" key="2">
    <source>
        <dbReference type="ARBA" id="ARBA00023125"/>
    </source>
</evidence>
<dbReference type="InterPro" id="IPR011256">
    <property type="entry name" value="Reg_factor_effector_dom_sf"/>
</dbReference>
<proteinExistence type="predicted"/>
<reference evidence="5" key="1">
    <citation type="submission" date="2024-05" db="EMBL/GenBank/DDBJ databases">
        <title>Genome Sequences of Four Agar- Degrading Marine Bacteria.</title>
        <authorList>
            <person name="Phillips E.K."/>
            <person name="Shaffer J.C."/>
            <person name="Henson M.W."/>
            <person name="Temperton B."/>
            <person name="Thrash C.J."/>
            <person name="Martin M.O."/>
        </authorList>
    </citation>
    <scope>NUCLEOTIDE SEQUENCE</scope>
    <source>
        <strain evidence="5">EKP203</strain>
    </source>
</reference>
<keyword evidence="2" id="KW-0238">DNA-binding</keyword>
<evidence type="ECO:0000313" key="5">
    <source>
        <dbReference type="EMBL" id="MDN2483488.1"/>
    </source>
</evidence>
<dbReference type="Proteomes" id="UP001169719">
    <property type="component" value="Unassembled WGS sequence"/>
</dbReference>
<dbReference type="SMART" id="SM00342">
    <property type="entry name" value="HTH_ARAC"/>
    <property type="match status" value="1"/>
</dbReference>
<dbReference type="InterPro" id="IPR010499">
    <property type="entry name" value="AraC_E-bd"/>
</dbReference>
<evidence type="ECO:0000256" key="1">
    <source>
        <dbReference type="ARBA" id="ARBA00023015"/>
    </source>
</evidence>
<comment type="caution">
    <text evidence="5">The sequence shown here is derived from an EMBL/GenBank/DDBJ whole genome shotgun (WGS) entry which is preliminary data.</text>
</comment>
<dbReference type="InterPro" id="IPR020449">
    <property type="entry name" value="Tscrpt_reg_AraC-type_HTH"/>
</dbReference>
<accession>A0ABT7Y606</accession>
<evidence type="ECO:0000259" key="4">
    <source>
        <dbReference type="PROSITE" id="PS01124"/>
    </source>
</evidence>